<proteinExistence type="predicted"/>
<dbReference type="Proteomes" id="UP000052955">
    <property type="component" value="Unassembled WGS sequence"/>
</dbReference>
<dbReference type="AlphaFoldDB" id="A0A0R2PNJ7"/>
<sequence length="77" mass="8717">MLPNKILVITNFGTDLQSSSALSQSSKVKRKKTSVISIIQLSSLHKGEAYLYENQGFITLLGVRSEGDFKEVRRRFR</sequence>
<organism evidence="1 2">
    <name type="scientific">Actinobacteria bacterium BACL15 MAG-120823-bin78</name>
    <dbReference type="NCBI Taxonomy" id="1655563"/>
    <lineage>
        <taxon>Bacteria</taxon>
        <taxon>Bacillati</taxon>
        <taxon>Actinomycetota</taxon>
        <taxon>Actinomycetes</taxon>
        <taxon>Actinomycetes incertae sedis</taxon>
        <taxon>ac1 cluster</taxon>
    </lineage>
</organism>
<evidence type="ECO:0000313" key="1">
    <source>
        <dbReference type="EMBL" id="KRO37453.1"/>
    </source>
</evidence>
<protein>
    <submittedName>
        <fullName evidence="1">Uncharacterized protein</fullName>
    </submittedName>
</protein>
<dbReference type="EMBL" id="LIAN01000100">
    <property type="protein sequence ID" value="KRO37453.1"/>
    <property type="molecule type" value="Genomic_DNA"/>
</dbReference>
<evidence type="ECO:0000313" key="2">
    <source>
        <dbReference type="Proteomes" id="UP000052955"/>
    </source>
</evidence>
<gene>
    <name evidence="1" type="ORF">ABR55_01415</name>
</gene>
<comment type="caution">
    <text evidence="1">The sequence shown here is derived from an EMBL/GenBank/DDBJ whole genome shotgun (WGS) entry which is preliminary data.</text>
</comment>
<name>A0A0R2PNJ7_9ACTN</name>
<reference evidence="1 2" key="1">
    <citation type="submission" date="2015-10" db="EMBL/GenBank/DDBJ databases">
        <title>Metagenome-Assembled Genomes uncover a global brackish microbiome.</title>
        <authorList>
            <person name="Hugerth L.W."/>
            <person name="Larsson J."/>
            <person name="Alneberg J."/>
            <person name="Lindh M.V."/>
            <person name="Legrand C."/>
            <person name="Pinhassi J."/>
            <person name="Andersson A.F."/>
        </authorList>
    </citation>
    <scope>NUCLEOTIDE SEQUENCE [LARGE SCALE GENOMIC DNA]</scope>
    <source>
        <strain evidence="1">BACL15 MAG-120823-bin78</strain>
    </source>
</reference>
<accession>A0A0R2PNJ7</accession>